<feature type="compositionally biased region" description="Pro residues" evidence="1">
    <location>
        <begin position="41"/>
        <end position="51"/>
    </location>
</feature>
<evidence type="ECO:0008006" key="5">
    <source>
        <dbReference type="Google" id="ProtNLM"/>
    </source>
</evidence>
<dbReference type="KEGG" id="acp:A2cp1_1182"/>
<name>B8JFT9_ANAD2</name>
<keyword evidence="2" id="KW-0732">Signal</keyword>
<dbReference type="Proteomes" id="UP000007089">
    <property type="component" value="Chromosome"/>
</dbReference>
<evidence type="ECO:0000313" key="3">
    <source>
        <dbReference type="EMBL" id="ACL64527.1"/>
    </source>
</evidence>
<feature type="chain" id="PRO_5002875446" description="Lipoprotein" evidence="2">
    <location>
        <begin position="25"/>
        <end position="165"/>
    </location>
</feature>
<evidence type="ECO:0000256" key="2">
    <source>
        <dbReference type="SAM" id="SignalP"/>
    </source>
</evidence>
<dbReference type="HOGENOM" id="CLU_1607445_0_0_7"/>
<evidence type="ECO:0000256" key="1">
    <source>
        <dbReference type="SAM" id="MobiDB-lite"/>
    </source>
</evidence>
<organism evidence="3 4">
    <name type="scientific">Anaeromyxobacter dehalogenans (strain ATCC BAA-258 / DSM 21875 / 2CP-1)</name>
    <dbReference type="NCBI Taxonomy" id="455488"/>
    <lineage>
        <taxon>Bacteria</taxon>
        <taxon>Pseudomonadati</taxon>
        <taxon>Myxococcota</taxon>
        <taxon>Myxococcia</taxon>
        <taxon>Myxococcales</taxon>
        <taxon>Cystobacterineae</taxon>
        <taxon>Anaeromyxobacteraceae</taxon>
        <taxon>Anaeromyxobacter</taxon>
    </lineage>
</organism>
<feature type="compositionally biased region" description="Low complexity" evidence="1">
    <location>
        <begin position="64"/>
        <end position="98"/>
    </location>
</feature>
<proteinExistence type="predicted"/>
<accession>B8JFT9</accession>
<dbReference type="AlphaFoldDB" id="B8JFT9"/>
<gene>
    <name evidence="3" type="ordered locus">A2cp1_1182</name>
</gene>
<feature type="signal peptide" evidence="2">
    <location>
        <begin position="1"/>
        <end position="24"/>
    </location>
</feature>
<dbReference type="EMBL" id="CP001359">
    <property type="protein sequence ID" value="ACL64527.1"/>
    <property type="molecule type" value="Genomic_DNA"/>
</dbReference>
<dbReference type="PROSITE" id="PS51257">
    <property type="entry name" value="PROKAR_LIPOPROTEIN"/>
    <property type="match status" value="1"/>
</dbReference>
<protein>
    <recommendedName>
        <fullName evidence="5">Lipoprotein</fullName>
    </recommendedName>
</protein>
<reference evidence="3" key="1">
    <citation type="submission" date="2009-01" db="EMBL/GenBank/DDBJ databases">
        <title>Complete sequence of Anaeromyxobacter dehalogenans 2CP-1.</title>
        <authorList>
            <consortium name="US DOE Joint Genome Institute"/>
            <person name="Lucas S."/>
            <person name="Copeland A."/>
            <person name="Lapidus A."/>
            <person name="Glavina del Rio T."/>
            <person name="Dalin E."/>
            <person name="Tice H."/>
            <person name="Bruce D."/>
            <person name="Goodwin L."/>
            <person name="Pitluck S."/>
            <person name="Saunders E."/>
            <person name="Brettin T."/>
            <person name="Detter J.C."/>
            <person name="Han C."/>
            <person name="Larimer F."/>
            <person name="Land M."/>
            <person name="Hauser L."/>
            <person name="Kyrpides N."/>
            <person name="Ovchinnikova G."/>
            <person name="Beliaev A.S."/>
            <person name="Richardson P."/>
        </authorList>
    </citation>
    <scope>NUCLEOTIDE SEQUENCE</scope>
    <source>
        <strain evidence="3">2CP-1</strain>
    </source>
</reference>
<keyword evidence="4" id="KW-1185">Reference proteome</keyword>
<sequence length="165" mass="16372">MRTPRWPGAPAPRYLPRMRSLVLAAIPVAFLAACCTDGSPAPQPPAPPPAAGGPEAGTGPGDPGAPAGAAIRSGAGEAGGAATPAAPPQAHTPAPAGACRRTGCAGELCAAEDLVSPCIMRPEFACYVAARCERQADGACGWTGDAALQRCLAEKRAGKPADRLP</sequence>
<evidence type="ECO:0000313" key="4">
    <source>
        <dbReference type="Proteomes" id="UP000007089"/>
    </source>
</evidence>
<feature type="region of interest" description="Disordered" evidence="1">
    <location>
        <begin position="40"/>
        <end position="98"/>
    </location>
</feature>